<keyword evidence="3" id="KW-1185">Reference proteome</keyword>
<evidence type="ECO:0000313" key="3">
    <source>
        <dbReference type="Proteomes" id="UP000460435"/>
    </source>
</evidence>
<protein>
    <submittedName>
        <fullName evidence="2">DUF4383 domain-containing protein</fullName>
    </submittedName>
</protein>
<dbReference type="Proteomes" id="UP000460435">
    <property type="component" value="Unassembled WGS sequence"/>
</dbReference>
<keyword evidence="1" id="KW-1133">Transmembrane helix</keyword>
<keyword evidence="1" id="KW-0812">Transmembrane</keyword>
<feature type="transmembrane region" description="Helical" evidence="1">
    <location>
        <begin position="20"/>
        <end position="38"/>
    </location>
</feature>
<feature type="transmembrane region" description="Helical" evidence="1">
    <location>
        <begin position="127"/>
        <end position="145"/>
    </location>
</feature>
<proteinExistence type="predicted"/>
<evidence type="ECO:0000313" key="2">
    <source>
        <dbReference type="EMBL" id="NDL58374.1"/>
    </source>
</evidence>
<gene>
    <name evidence="2" type="ORF">F7O44_14995</name>
</gene>
<dbReference type="AlphaFoldDB" id="A0A7K3M4Z9"/>
<feature type="transmembrane region" description="Helical" evidence="1">
    <location>
        <begin position="58"/>
        <end position="80"/>
    </location>
</feature>
<accession>A0A7K3M4Z9</accession>
<feature type="transmembrane region" description="Helical" evidence="1">
    <location>
        <begin position="92"/>
        <end position="111"/>
    </location>
</feature>
<keyword evidence="1" id="KW-0472">Membrane</keyword>
<comment type="caution">
    <text evidence="2">The sequence shown here is derived from an EMBL/GenBank/DDBJ whole genome shotgun (WGS) entry which is preliminary data.</text>
</comment>
<evidence type="ECO:0000256" key="1">
    <source>
        <dbReference type="SAM" id="Phobius"/>
    </source>
</evidence>
<dbReference type="Pfam" id="PF14325">
    <property type="entry name" value="DUF4383"/>
    <property type="match status" value="1"/>
</dbReference>
<dbReference type="EMBL" id="WLZY01000005">
    <property type="protein sequence ID" value="NDL58374.1"/>
    <property type="molecule type" value="Genomic_DNA"/>
</dbReference>
<name>A0A7K3M4Z9_9ACTN</name>
<reference evidence="2 3" key="1">
    <citation type="submission" date="2019-11" db="EMBL/GenBank/DDBJ databases">
        <authorList>
            <person name="Li X.-J."/>
            <person name="Feng X.-M."/>
        </authorList>
    </citation>
    <scope>NUCLEOTIDE SEQUENCE [LARGE SCALE GENOMIC DNA]</scope>
    <source>
        <strain evidence="2 3">XMNu-373</strain>
    </source>
</reference>
<sequence length="155" mass="16065">MTPAPEVPNGPGPVSSPVRIAAYVMAVALLIVGVLGFVPGATSGFGDLEFTGPDSGATLFGTFAVSGLLNLVHLIVGGAGLIMARFRRAARVYLFAGGLVYLAMFAFGVAIDHTAEENVLSVNEASNWLHLGIGVLMVLLGFLPAQRIRKSEPAD</sequence>
<dbReference type="RefSeq" id="WP_162451088.1">
    <property type="nucleotide sequence ID" value="NZ_WLZY01000005.1"/>
</dbReference>
<organism evidence="2 3">
    <name type="scientific">Phytoactinopolyspora mesophila</name>
    <dbReference type="NCBI Taxonomy" id="2650750"/>
    <lineage>
        <taxon>Bacteria</taxon>
        <taxon>Bacillati</taxon>
        <taxon>Actinomycetota</taxon>
        <taxon>Actinomycetes</taxon>
        <taxon>Jiangellales</taxon>
        <taxon>Jiangellaceae</taxon>
        <taxon>Phytoactinopolyspora</taxon>
    </lineage>
</organism>